<evidence type="ECO:0000256" key="5">
    <source>
        <dbReference type="ARBA" id="ARBA00022490"/>
    </source>
</evidence>
<evidence type="ECO:0000256" key="4">
    <source>
        <dbReference type="ARBA" id="ARBA00011881"/>
    </source>
</evidence>
<feature type="region of interest" description="Disordered" evidence="11">
    <location>
        <begin position="91"/>
        <end position="140"/>
    </location>
</feature>
<dbReference type="PANTHER" id="PTHR10362">
    <property type="entry name" value="HISTIDINE AMMONIA-LYASE"/>
    <property type="match status" value="1"/>
</dbReference>
<dbReference type="InterPro" id="IPR022313">
    <property type="entry name" value="Phe/His_NH3-lyase_AS"/>
</dbReference>
<keyword evidence="5" id="KW-0963">Cytoplasm</keyword>
<reference evidence="12" key="1">
    <citation type="submission" date="2020-07" db="EMBL/GenBank/DDBJ databases">
        <authorList>
            <person name="Lin J."/>
        </authorList>
    </citation>
    <scope>NUCLEOTIDE SEQUENCE</scope>
</reference>
<dbReference type="Gene3D" id="1.10.274.20">
    <property type="entry name" value="Phenylalanine ammonia-lyase 1, domain 3"/>
    <property type="match status" value="1"/>
</dbReference>
<gene>
    <name evidence="12" type="ORF">CB5_LOCUS14137</name>
</gene>
<evidence type="ECO:0000256" key="3">
    <source>
        <dbReference type="ARBA" id="ARBA00007238"/>
    </source>
</evidence>
<dbReference type="UniPathway" id="UPA00713">
    <property type="reaction ID" value="UER00725"/>
</dbReference>
<comment type="similarity">
    <text evidence="3 9">Belongs to the PAL/histidase family.</text>
</comment>
<dbReference type="PROSITE" id="PS00488">
    <property type="entry name" value="PAL_HISTIDASE"/>
    <property type="match status" value="1"/>
</dbReference>
<comment type="pathway">
    <text evidence="2 10">Phenylpropanoid metabolism; trans-cinnamate biosynthesis; trans-cinnamate from L-phenylalanine: step 1/1.</text>
</comment>
<dbReference type="Gene3D" id="1.20.200.10">
    <property type="entry name" value="Fumarase/aspartase (Central domain)"/>
    <property type="match status" value="1"/>
</dbReference>
<evidence type="ECO:0000256" key="7">
    <source>
        <dbReference type="ARBA" id="ARBA00023232"/>
    </source>
</evidence>
<keyword evidence="7" id="KW-0585">Phenylalanine catabolism</keyword>
<dbReference type="InterPro" id="IPR001106">
    <property type="entry name" value="Aromatic_Lyase"/>
</dbReference>
<dbReference type="EC" id="4.3.1.24" evidence="10"/>
<evidence type="ECO:0000256" key="1">
    <source>
        <dbReference type="ARBA" id="ARBA00004496"/>
    </source>
</evidence>
<dbReference type="InterPro" id="IPR024083">
    <property type="entry name" value="Fumarase/histidase_N"/>
</dbReference>
<dbReference type="NCBIfam" id="TIGR01226">
    <property type="entry name" value="phe_am_lyase"/>
    <property type="match status" value="1"/>
</dbReference>
<dbReference type="SUPFAM" id="SSF48557">
    <property type="entry name" value="L-aspartase-like"/>
    <property type="match status" value="1"/>
</dbReference>
<accession>A0A6V7PK52</accession>
<dbReference type="InterPro" id="IPR008948">
    <property type="entry name" value="L-Aspartase-like"/>
</dbReference>
<comment type="subcellular location">
    <subcellularLocation>
        <location evidence="1 10">Cytoplasm</location>
    </subcellularLocation>
</comment>
<name>A0A6V7PK52_ANACO</name>
<dbReference type="Gene3D" id="1.10.275.10">
    <property type="entry name" value="Fumarase/aspartase (N-terminal domain)"/>
    <property type="match status" value="2"/>
</dbReference>
<comment type="subunit">
    <text evidence="4">Homotetramer.</text>
</comment>
<sequence length="722" mass="77807">MEFVEGHLCADEKKQMDPLNWGRAAEAMSGSHLEEVKRMVEEFRRPLVRLEGADLKISQVAAVAMGDFAQAQARPRRCRCRCPCGWSSPRGPGTPCAPAATGSSPAWTRAPTATASPPASAPPPTAGPSKGSPPEGTHQIPQCRNLRLRAGIRADAAGVGDEGGDARPDQHLAAGLLRHPVRDPGGHHRPPQLPVTPCLPLRGTITASGDLVPLSYIAGILTGRPNAKAVGPDGEAELSAAEAFEVAGIGGGFFELQPKEGLALVNGTAVGSGLASIVLFEANVLAVLSEVLSAVFCEVMQGKPEFTDHLTHKLKHHPGQIEAAAIMEHVLEGSSYMRMAKKLHELDPLQKPKQDRYALRTSPQWLGPQIEVIRSSTRSIEREINSVNDNPLIDVARNKALHGGNFQGTPIGVSMDNTRLALAAIGKLMFAQFSELVNDFYNNGLPSNLSGGRNPSLDYGFKGAEIAMAAYCSELQFLGNPVTNHVQSAEQHNQDVNSLGLISARKTAEAVEILKLMTSTYLVALCQAIDLRHLEENLKSAVKNAVGQAAKRVLTVGAGGELHPARFCEKDLIKVVDRDHVFAYADDPCSSTYPLMQKLRQVLVEQALGNGEKEKDPNNSIFQKIAAFEEELKAQLPKEVEAARVAFENGTSAIANRIQECRSYPLYRFVREELGAGYLTGEKVRSPGEEFNKVFNAICKGKAIDPMLECLKEWNGAPLPLC</sequence>
<dbReference type="GO" id="GO:0045548">
    <property type="term" value="F:phenylalanine ammonia-lyase activity"/>
    <property type="evidence" value="ECO:0007669"/>
    <property type="project" value="UniProtKB-EC"/>
</dbReference>
<dbReference type="InterPro" id="IPR005922">
    <property type="entry name" value="Phe_NH3-lyase"/>
</dbReference>
<evidence type="ECO:0000256" key="11">
    <source>
        <dbReference type="SAM" id="MobiDB-lite"/>
    </source>
</evidence>
<evidence type="ECO:0000256" key="6">
    <source>
        <dbReference type="ARBA" id="ARBA00023051"/>
    </source>
</evidence>
<protein>
    <recommendedName>
        <fullName evidence="10">Phenylalanine ammonia-lyase</fullName>
        <ecNumber evidence="10">4.3.1.24</ecNumber>
    </recommendedName>
</protein>
<dbReference type="GO" id="GO:0009800">
    <property type="term" value="P:cinnamic acid biosynthetic process"/>
    <property type="evidence" value="ECO:0007669"/>
    <property type="project" value="UniProtKB-UniPathway"/>
</dbReference>
<dbReference type="FunFam" id="1.10.274.20:FF:000001">
    <property type="entry name" value="Phenylalanine ammonia-lyase"/>
    <property type="match status" value="1"/>
</dbReference>
<dbReference type="EMBL" id="LR862148">
    <property type="protein sequence ID" value="CAD1830926.1"/>
    <property type="molecule type" value="Genomic_DNA"/>
</dbReference>
<feature type="compositionally biased region" description="Low complexity" evidence="11">
    <location>
        <begin position="103"/>
        <end position="118"/>
    </location>
</feature>
<proteinExistence type="inferred from homology"/>
<dbReference type="Pfam" id="PF00221">
    <property type="entry name" value="Lyase_aromatic"/>
    <property type="match status" value="1"/>
</dbReference>
<evidence type="ECO:0000256" key="10">
    <source>
        <dbReference type="RuleBase" id="RU003955"/>
    </source>
</evidence>
<dbReference type="FunFam" id="1.20.200.10:FF:000009">
    <property type="entry name" value="Phenylalanine ammonia-lyase"/>
    <property type="match status" value="1"/>
</dbReference>
<evidence type="ECO:0000256" key="9">
    <source>
        <dbReference type="RuleBase" id="RU003954"/>
    </source>
</evidence>
<keyword evidence="6 10" id="KW-0587">Phenylpropanoid metabolism</keyword>
<dbReference type="GO" id="GO:0006559">
    <property type="term" value="P:L-phenylalanine catabolic process"/>
    <property type="evidence" value="ECO:0007669"/>
    <property type="project" value="UniProtKB-KW"/>
</dbReference>
<evidence type="ECO:0000313" key="12">
    <source>
        <dbReference type="EMBL" id="CAD1830926.1"/>
    </source>
</evidence>
<organism evidence="12">
    <name type="scientific">Ananas comosus var. bracteatus</name>
    <name type="common">red pineapple</name>
    <dbReference type="NCBI Taxonomy" id="296719"/>
    <lineage>
        <taxon>Eukaryota</taxon>
        <taxon>Viridiplantae</taxon>
        <taxon>Streptophyta</taxon>
        <taxon>Embryophyta</taxon>
        <taxon>Tracheophyta</taxon>
        <taxon>Spermatophyta</taxon>
        <taxon>Magnoliopsida</taxon>
        <taxon>Liliopsida</taxon>
        <taxon>Poales</taxon>
        <taxon>Bromeliaceae</taxon>
        <taxon>Bromelioideae</taxon>
        <taxon>Ananas</taxon>
    </lineage>
</organism>
<keyword evidence="8 9" id="KW-0456">Lyase</keyword>
<dbReference type="CDD" id="cd00332">
    <property type="entry name" value="PAL-HAL"/>
    <property type="match status" value="1"/>
</dbReference>
<evidence type="ECO:0000256" key="8">
    <source>
        <dbReference type="ARBA" id="ARBA00023239"/>
    </source>
</evidence>
<comment type="catalytic activity">
    <reaction evidence="10">
        <text>L-phenylalanine = (E)-cinnamate + NH4(+)</text>
        <dbReference type="Rhea" id="RHEA:21384"/>
        <dbReference type="ChEBI" id="CHEBI:15669"/>
        <dbReference type="ChEBI" id="CHEBI:28938"/>
        <dbReference type="ChEBI" id="CHEBI:58095"/>
        <dbReference type="EC" id="4.3.1.24"/>
    </reaction>
</comment>
<evidence type="ECO:0000256" key="2">
    <source>
        <dbReference type="ARBA" id="ARBA00005138"/>
    </source>
</evidence>
<dbReference type="GO" id="GO:0005737">
    <property type="term" value="C:cytoplasm"/>
    <property type="evidence" value="ECO:0007669"/>
    <property type="project" value="UniProtKB-SubCell"/>
</dbReference>
<dbReference type="AlphaFoldDB" id="A0A6V7PK52"/>
<dbReference type="InterPro" id="IPR023144">
    <property type="entry name" value="Phe_NH3-lyase_shielding_dom_sf"/>
</dbReference>